<comment type="catalytic activity">
    <reaction evidence="7">
        <text>L-threonyl-[protein] + ATP = O-phospho-L-threonyl-[protein] + ADP + H(+)</text>
        <dbReference type="Rhea" id="RHEA:46608"/>
        <dbReference type="Rhea" id="RHEA-COMP:11060"/>
        <dbReference type="Rhea" id="RHEA-COMP:11605"/>
        <dbReference type="ChEBI" id="CHEBI:15378"/>
        <dbReference type="ChEBI" id="CHEBI:30013"/>
        <dbReference type="ChEBI" id="CHEBI:30616"/>
        <dbReference type="ChEBI" id="CHEBI:61977"/>
        <dbReference type="ChEBI" id="CHEBI:456216"/>
        <dbReference type="EC" id="2.7.11.1"/>
    </reaction>
</comment>
<keyword evidence="13" id="KW-1185">Reference proteome</keyword>
<evidence type="ECO:0000256" key="2">
    <source>
        <dbReference type="ARBA" id="ARBA00022527"/>
    </source>
</evidence>
<evidence type="ECO:0000256" key="6">
    <source>
        <dbReference type="ARBA" id="ARBA00022840"/>
    </source>
</evidence>
<dbReference type="SUPFAM" id="SSF56112">
    <property type="entry name" value="Protein kinase-like (PK-like)"/>
    <property type="match status" value="1"/>
</dbReference>
<feature type="transmembrane region" description="Helical" evidence="10">
    <location>
        <begin position="69"/>
        <end position="102"/>
    </location>
</feature>
<proteinExistence type="predicted"/>
<dbReference type="SMART" id="SM00220">
    <property type="entry name" value="S_TKc"/>
    <property type="match status" value="1"/>
</dbReference>
<evidence type="ECO:0000259" key="11">
    <source>
        <dbReference type="PROSITE" id="PS50011"/>
    </source>
</evidence>
<dbReference type="PROSITE" id="PS50011">
    <property type="entry name" value="PROTEIN_KINASE_DOM"/>
    <property type="match status" value="1"/>
</dbReference>
<dbReference type="AlphaFoldDB" id="A0AAV1D290"/>
<dbReference type="PROSITE" id="PS00108">
    <property type="entry name" value="PROTEIN_KINASE_ST"/>
    <property type="match status" value="1"/>
</dbReference>
<sequence length="818" mass="92247">MSMLLPPSQLHALGIRFLPLLLLLLPLLLLLHCCCFPTLLFIGFPFLLLPTRRCPALPPLEEFRFRFLFFLPCFFFFIFFRLSFAAFFSLLLFSVCVCLLSVMSSSDAAGLRSPGKFGRNGNEIGVKWNGDKNLIGSSVVAAAGGGGKDEAFHNCNNHCVNNEPPDSELYLEKDPKGRYIRCNEVLGKGAFKTVYRAFDQLDGIEVAWNRIKIADVLRSPEDLEKLYSEVHLLRQLKHENIMKFYDSWIDDKKKTINMITELFTSGSLRQYRKRHRNVDMKAIKLWARQILKGLEYLHSQNPPVIHRDLKCDNIFINGNHGEVKIGDLGLATVMQQSTAKSVIGTPEFMAPELYEEQYNELVDIYSFGMCMLEMVTLEYPYSECKNPAQIFKRVTSGVKPASLGKVTDSKVKDFIEKCLRPVSERMPAKELLKDPFLQAENLKEPLHRDPVKSMMDQIPKPSLGLLKSEPHSMDIDVEYTQSLCINSNSGSPCNPILEFQRTHQNKEFRLKGKKNDDHSISLTLRIADLHGPVKNIHFLFYLDSDTALSVAGEMVEQLSLADHDVAFIADFIDYLIMRMLPGWNPSSSGDNSSSWGGTSINEGSSVPSTGLTLNATTTSITVTPWFTPGGGSPVKLAALKLDNHVVVSAPDKANNLSEKSGHATPHVAFHIPHDEEESQGSVDFEVMGEGGALIIRNRNCSGSLDYVNNNEFLKDHSTQVTEMEIRDFHYDECKVPENDWGEFRKSPAMSFTDKVTNLASCCFSSSSQAAEKSHQETELMKTELDAIDMQYQQWIQELSRMREEAIEATKKRWMTKKN</sequence>
<accession>A0AAV1D290</accession>
<protein>
    <recommendedName>
        <fullName evidence="1">non-specific serine/threonine protein kinase</fullName>
        <ecNumber evidence="1">2.7.11.1</ecNumber>
    </recommendedName>
</protein>
<dbReference type="EMBL" id="OX459121">
    <property type="protein sequence ID" value="CAI9101094.1"/>
    <property type="molecule type" value="Genomic_DNA"/>
</dbReference>
<evidence type="ECO:0000256" key="5">
    <source>
        <dbReference type="ARBA" id="ARBA00022777"/>
    </source>
</evidence>
<dbReference type="CDD" id="cd13983">
    <property type="entry name" value="STKc_WNK"/>
    <property type="match status" value="1"/>
</dbReference>
<dbReference type="InterPro" id="IPR008271">
    <property type="entry name" value="Ser/Thr_kinase_AS"/>
</dbReference>
<reference evidence="12" key="1">
    <citation type="submission" date="2023-03" db="EMBL/GenBank/DDBJ databases">
        <authorList>
            <person name="Julca I."/>
        </authorList>
    </citation>
    <scope>NUCLEOTIDE SEQUENCE</scope>
</reference>
<dbReference type="Pfam" id="PF12202">
    <property type="entry name" value="OSR1_C"/>
    <property type="match status" value="1"/>
</dbReference>
<feature type="coiled-coil region" evidence="9">
    <location>
        <begin position="784"/>
        <end position="811"/>
    </location>
</feature>
<feature type="domain" description="Protein kinase" evidence="11">
    <location>
        <begin position="180"/>
        <end position="437"/>
    </location>
</feature>
<dbReference type="InterPro" id="IPR024678">
    <property type="entry name" value="Kinase_OSR1/WNK_CCT"/>
</dbReference>
<keyword evidence="6" id="KW-0067">ATP-binding</keyword>
<name>A0AAV1D290_OLDCO</name>
<evidence type="ECO:0000256" key="8">
    <source>
        <dbReference type="ARBA" id="ARBA00048679"/>
    </source>
</evidence>
<dbReference type="InterPro" id="IPR000719">
    <property type="entry name" value="Prot_kinase_dom"/>
</dbReference>
<feature type="transmembrane region" description="Helical" evidence="10">
    <location>
        <begin position="20"/>
        <end position="48"/>
    </location>
</feature>
<keyword evidence="10" id="KW-0472">Membrane</keyword>
<dbReference type="Proteomes" id="UP001161247">
    <property type="component" value="Chromosome 4"/>
</dbReference>
<dbReference type="GO" id="GO:0005524">
    <property type="term" value="F:ATP binding"/>
    <property type="evidence" value="ECO:0007669"/>
    <property type="project" value="UniProtKB-KW"/>
</dbReference>
<dbReference type="InterPro" id="IPR011009">
    <property type="entry name" value="Kinase-like_dom_sf"/>
</dbReference>
<keyword evidence="10" id="KW-1133">Transmembrane helix</keyword>
<dbReference type="Gene3D" id="3.10.20.90">
    <property type="entry name" value="Phosphatidylinositol 3-kinase Catalytic Subunit, Chain A, domain 1"/>
    <property type="match status" value="1"/>
</dbReference>
<dbReference type="GO" id="GO:0004674">
    <property type="term" value="F:protein serine/threonine kinase activity"/>
    <property type="evidence" value="ECO:0007669"/>
    <property type="project" value="UniProtKB-KW"/>
</dbReference>
<evidence type="ECO:0000313" key="12">
    <source>
        <dbReference type="EMBL" id="CAI9101094.1"/>
    </source>
</evidence>
<evidence type="ECO:0000256" key="1">
    <source>
        <dbReference type="ARBA" id="ARBA00012513"/>
    </source>
</evidence>
<dbReference type="Gene3D" id="3.30.200.20">
    <property type="entry name" value="Phosphorylase Kinase, domain 1"/>
    <property type="match status" value="1"/>
</dbReference>
<evidence type="ECO:0000256" key="4">
    <source>
        <dbReference type="ARBA" id="ARBA00022741"/>
    </source>
</evidence>
<dbReference type="PANTHER" id="PTHR13902">
    <property type="entry name" value="SERINE/THREONINE-PROTEIN KINASE WNK WITH NO LYSINE -RELATED"/>
    <property type="match status" value="1"/>
</dbReference>
<keyword evidence="2" id="KW-0723">Serine/threonine-protein kinase</keyword>
<organism evidence="12 13">
    <name type="scientific">Oldenlandia corymbosa var. corymbosa</name>
    <dbReference type="NCBI Taxonomy" id="529605"/>
    <lineage>
        <taxon>Eukaryota</taxon>
        <taxon>Viridiplantae</taxon>
        <taxon>Streptophyta</taxon>
        <taxon>Embryophyta</taxon>
        <taxon>Tracheophyta</taxon>
        <taxon>Spermatophyta</taxon>
        <taxon>Magnoliopsida</taxon>
        <taxon>eudicotyledons</taxon>
        <taxon>Gunneridae</taxon>
        <taxon>Pentapetalae</taxon>
        <taxon>asterids</taxon>
        <taxon>lamiids</taxon>
        <taxon>Gentianales</taxon>
        <taxon>Rubiaceae</taxon>
        <taxon>Rubioideae</taxon>
        <taxon>Spermacoceae</taxon>
        <taxon>Hedyotis-Oldenlandia complex</taxon>
        <taxon>Oldenlandia</taxon>
    </lineage>
</organism>
<keyword evidence="4" id="KW-0547">Nucleotide-binding</keyword>
<dbReference type="FunFam" id="1.10.510.10:FF:000046">
    <property type="entry name" value="probable serine/threonine-protein kinase WNK9"/>
    <property type="match status" value="1"/>
</dbReference>
<dbReference type="Gene3D" id="1.10.510.10">
    <property type="entry name" value="Transferase(Phosphotransferase) domain 1"/>
    <property type="match status" value="1"/>
</dbReference>
<evidence type="ECO:0000256" key="10">
    <source>
        <dbReference type="SAM" id="Phobius"/>
    </source>
</evidence>
<evidence type="ECO:0000256" key="3">
    <source>
        <dbReference type="ARBA" id="ARBA00022679"/>
    </source>
</evidence>
<dbReference type="FunFam" id="3.30.200.20:FF:000075">
    <property type="entry name" value="Probable serine/threonine-protein kinase WNK1"/>
    <property type="match status" value="1"/>
</dbReference>
<evidence type="ECO:0000256" key="7">
    <source>
        <dbReference type="ARBA" id="ARBA00047899"/>
    </source>
</evidence>
<keyword evidence="5" id="KW-0418">Kinase</keyword>
<gene>
    <name evidence="12" type="ORF">OLC1_LOCUS10763</name>
</gene>
<dbReference type="InterPro" id="IPR050588">
    <property type="entry name" value="WNK_Ser-Thr_kinase"/>
</dbReference>
<evidence type="ECO:0000256" key="9">
    <source>
        <dbReference type="SAM" id="Coils"/>
    </source>
</evidence>
<dbReference type="EC" id="2.7.11.1" evidence="1"/>
<keyword evidence="9" id="KW-0175">Coiled coil</keyword>
<keyword evidence="10" id="KW-0812">Transmembrane</keyword>
<comment type="catalytic activity">
    <reaction evidence="8">
        <text>L-seryl-[protein] + ATP = O-phospho-L-seryl-[protein] + ADP + H(+)</text>
        <dbReference type="Rhea" id="RHEA:17989"/>
        <dbReference type="Rhea" id="RHEA-COMP:9863"/>
        <dbReference type="Rhea" id="RHEA-COMP:11604"/>
        <dbReference type="ChEBI" id="CHEBI:15378"/>
        <dbReference type="ChEBI" id="CHEBI:29999"/>
        <dbReference type="ChEBI" id="CHEBI:30616"/>
        <dbReference type="ChEBI" id="CHEBI:83421"/>
        <dbReference type="ChEBI" id="CHEBI:456216"/>
        <dbReference type="EC" id="2.7.11.1"/>
    </reaction>
</comment>
<evidence type="ECO:0000313" key="13">
    <source>
        <dbReference type="Proteomes" id="UP001161247"/>
    </source>
</evidence>
<dbReference type="Pfam" id="PF00069">
    <property type="entry name" value="Pkinase"/>
    <property type="match status" value="1"/>
</dbReference>
<keyword evidence="3" id="KW-0808">Transferase</keyword>